<dbReference type="EMBL" id="ML121667">
    <property type="protein sequence ID" value="RPB18189.1"/>
    <property type="molecule type" value="Genomic_DNA"/>
</dbReference>
<keyword evidence="3" id="KW-1185">Reference proteome</keyword>
<dbReference type="InParanoid" id="A0A3N4L9Q6"/>
<evidence type="ECO:0000313" key="2">
    <source>
        <dbReference type="EMBL" id="RPB18189.1"/>
    </source>
</evidence>
<dbReference type="AlphaFoldDB" id="A0A3N4L9Q6"/>
<dbReference type="OrthoDB" id="5508086at2759"/>
<sequence>MHHHWDSERRGCQISTDLLTITPFPEYDTEKTSDESKYYVYQITSMLVHYYNITFNAPPALTLGFEKHSDQLDWDENERTKDKSKKKAEEGTLPPPTSAPPQASSCKGTGKAEEGPVPLTKSQAPSPTAKMPPTPAYNPTRLRAVVLHTAPSKFKPGLTCYWIEEDNKGAQILGIRWLTTEERGMGKLASSLVVYIKVKINLHQGLRMGRKFCRTTRYYWNR</sequence>
<accession>A0A3N4L9Q6</accession>
<feature type="region of interest" description="Disordered" evidence="1">
    <location>
        <begin position="73"/>
        <end position="137"/>
    </location>
</feature>
<reference evidence="2 3" key="1">
    <citation type="journal article" date="2018" name="Nat. Ecol. Evol.">
        <title>Pezizomycetes genomes reveal the molecular basis of ectomycorrhizal truffle lifestyle.</title>
        <authorList>
            <person name="Murat C."/>
            <person name="Payen T."/>
            <person name="Noel B."/>
            <person name="Kuo A."/>
            <person name="Morin E."/>
            <person name="Chen J."/>
            <person name="Kohler A."/>
            <person name="Krizsan K."/>
            <person name="Balestrini R."/>
            <person name="Da Silva C."/>
            <person name="Montanini B."/>
            <person name="Hainaut M."/>
            <person name="Levati E."/>
            <person name="Barry K.W."/>
            <person name="Belfiori B."/>
            <person name="Cichocki N."/>
            <person name="Clum A."/>
            <person name="Dockter R.B."/>
            <person name="Fauchery L."/>
            <person name="Guy J."/>
            <person name="Iotti M."/>
            <person name="Le Tacon F."/>
            <person name="Lindquist E.A."/>
            <person name="Lipzen A."/>
            <person name="Malagnac F."/>
            <person name="Mello A."/>
            <person name="Molinier V."/>
            <person name="Miyauchi S."/>
            <person name="Poulain J."/>
            <person name="Riccioni C."/>
            <person name="Rubini A."/>
            <person name="Sitrit Y."/>
            <person name="Splivallo R."/>
            <person name="Traeger S."/>
            <person name="Wang M."/>
            <person name="Zifcakova L."/>
            <person name="Wipf D."/>
            <person name="Zambonelli A."/>
            <person name="Paolocci F."/>
            <person name="Nowrousian M."/>
            <person name="Ottonello S."/>
            <person name="Baldrian P."/>
            <person name="Spatafora J.W."/>
            <person name="Henrissat B."/>
            <person name="Nagy L.G."/>
            <person name="Aury J.M."/>
            <person name="Wincker P."/>
            <person name="Grigoriev I.V."/>
            <person name="Bonfante P."/>
            <person name="Martin F.M."/>
        </authorList>
    </citation>
    <scope>NUCLEOTIDE SEQUENCE [LARGE SCALE GENOMIC DNA]</scope>
    <source>
        <strain evidence="2 3">ATCC MYA-4762</strain>
    </source>
</reference>
<evidence type="ECO:0000256" key="1">
    <source>
        <dbReference type="SAM" id="MobiDB-lite"/>
    </source>
</evidence>
<proteinExistence type="predicted"/>
<evidence type="ECO:0000313" key="3">
    <source>
        <dbReference type="Proteomes" id="UP000267821"/>
    </source>
</evidence>
<name>A0A3N4L9Q6_9PEZI</name>
<gene>
    <name evidence="2" type="ORF">L211DRAFT_854367</name>
</gene>
<protein>
    <submittedName>
        <fullName evidence="2">Uncharacterized protein</fullName>
    </submittedName>
</protein>
<dbReference type="Proteomes" id="UP000267821">
    <property type="component" value="Unassembled WGS sequence"/>
</dbReference>
<organism evidence="2 3">
    <name type="scientific">Terfezia boudieri ATCC MYA-4762</name>
    <dbReference type="NCBI Taxonomy" id="1051890"/>
    <lineage>
        <taxon>Eukaryota</taxon>
        <taxon>Fungi</taxon>
        <taxon>Dikarya</taxon>
        <taxon>Ascomycota</taxon>
        <taxon>Pezizomycotina</taxon>
        <taxon>Pezizomycetes</taxon>
        <taxon>Pezizales</taxon>
        <taxon>Pezizaceae</taxon>
        <taxon>Terfezia</taxon>
    </lineage>
</organism>